<dbReference type="InterPro" id="IPR014284">
    <property type="entry name" value="RNA_pol_sigma-70_dom"/>
</dbReference>
<evidence type="ECO:0000256" key="2">
    <source>
        <dbReference type="ARBA" id="ARBA00023015"/>
    </source>
</evidence>
<organism evidence="8 9">
    <name type="scientific">Holtiella tumoricola</name>
    <dbReference type="NCBI Taxonomy" id="3018743"/>
    <lineage>
        <taxon>Bacteria</taxon>
        <taxon>Bacillati</taxon>
        <taxon>Bacillota</taxon>
        <taxon>Clostridia</taxon>
        <taxon>Lachnospirales</taxon>
        <taxon>Cellulosilyticaceae</taxon>
        <taxon>Holtiella</taxon>
    </lineage>
</organism>
<dbReference type="GO" id="GO:0016987">
    <property type="term" value="F:sigma factor activity"/>
    <property type="evidence" value="ECO:0007669"/>
    <property type="project" value="UniProtKB-KW"/>
</dbReference>
<sequence length="548" mass="63882">MRTENVRKQIEDKLFLDKLYGFAYKRCNHSEEAEDLCSDIVLRILKSINQVSEIENFNSYVWKIAHHTYADYCEKRRKQRERISMESYSENECTSMLTHSIEEYMENQEDRSQYTKIKREIGFLSKLYRDVMIMYYLDEMKVSEIAAKLSLTETTVKQRLFSARNTIKKEVEKMESRDLTLQPIHIDFMGTGSPIGNDPTVKAERMFSQNLIYLCKDIPRSAKELAEILNVPMPFIEEELEIQCAGANGEYGLLRKTENGKYIANFIMVEKTGIEQVNQMYQPKVDCFVEKIGAYLTKNEKEILDFPFLNKQVDLSFVAWSLISMMFWRYAEQVSKCLKEQYFSHIEERQEKYITCGEVGDSKGSIYEGFYGSDGIMAYNVCGYKMVKCQNIYGTRLDKHFACGHDIANDQQLLLTLQAIEGIKRDELSKQEQEVAAKAIEAGYLKIEEGYLYPKVLVMNTKDEQKFYELSYKIQGELKDLVEETVDDLYPLIKKLVPKHLLNEYKMFVTMTQLRLMDWVVEGCIQRGILSTPPNPICAEGTWIMVSK</sequence>
<feature type="domain" description="RNA polymerase sigma factor 70 region 4 type 2" evidence="7">
    <location>
        <begin position="124"/>
        <end position="165"/>
    </location>
</feature>
<dbReference type="Pfam" id="PF08281">
    <property type="entry name" value="Sigma70_r4_2"/>
    <property type="match status" value="1"/>
</dbReference>
<evidence type="ECO:0000256" key="5">
    <source>
        <dbReference type="ARBA" id="ARBA00023163"/>
    </source>
</evidence>
<dbReference type="PANTHER" id="PTHR43133">
    <property type="entry name" value="RNA POLYMERASE ECF-TYPE SIGMA FACTO"/>
    <property type="match status" value="1"/>
</dbReference>
<dbReference type="Gene3D" id="1.10.10.10">
    <property type="entry name" value="Winged helix-like DNA-binding domain superfamily/Winged helix DNA-binding domain"/>
    <property type="match status" value="1"/>
</dbReference>
<keyword evidence="5" id="KW-0804">Transcription</keyword>
<dbReference type="Proteomes" id="UP001169242">
    <property type="component" value="Unassembled WGS sequence"/>
</dbReference>
<protein>
    <submittedName>
        <fullName evidence="8">Sigma-70 family RNA polymerase sigma factor</fullName>
    </submittedName>
</protein>
<keyword evidence="3" id="KW-0731">Sigma factor</keyword>
<dbReference type="PANTHER" id="PTHR43133:SF8">
    <property type="entry name" value="RNA POLYMERASE SIGMA FACTOR HI_1459-RELATED"/>
    <property type="match status" value="1"/>
</dbReference>
<dbReference type="InterPro" id="IPR036388">
    <property type="entry name" value="WH-like_DNA-bd_sf"/>
</dbReference>
<evidence type="ECO:0000313" key="8">
    <source>
        <dbReference type="EMBL" id="MDA3731240.1"/>
    </source>
</evidence>
<evidence type="ECO:0000313" key="9">
    <source>
        <dbReference type="Proteomes" id="UP001169242"/>
    </source>
</evidence>
<dbReference type="Pfam" id="PF04542">
    <property type="entry name" value="Sigma70_r2"/>
    <property type="match status" value="1"/>
</dbReference>
<gene>
    <name evidence="8" type="ORF">PBV87_07035</name>
</gene>
<reference evidence="8" key="1">
    <citation type="journal article" date="2023" name="Int. J. Syst. Evol. Microbiol.">
        <title>&lt;i&gt;Holtiella tumoricola&lt;/i&gt; gen. nov. sp. nov., isolated from a human clinical sample.</title>
        <authorList>
            <person name="Allen-Vercoe E."/>
            <person name="Daigneault M.C."/>
            <person name="Vancuren S.J."/>
            <person name="Cochrane K."/>
            <person name="O'Neal L.L."/>
            <person name="Sankaranarayanan K."/>
            <person name="Lawson P.A."/>
        </authorList>
    </citation>
    <scope>NUCLEOTIDE SEQUENCE</scope>
    <source>
        <strain evidence="8">CC70A</strain>
    </source>
</reference>
<dbReference type="SUPFAM" id="SSF88659">
    <property type="entry name" value="Sigma3 and sigma4 domains of RNA polymerase sigma factors"/>
    <property type="match status" value="1"/>
</dbReference>
<evidence type="ECO:0000256" key="4">
    <source>
        <dbReference type="ARBA" id="ARBA00023125"/>
    </source>
</evidence>
<dbReference type="GO" id="GO:0003677">
    <property type="term" value="F:DNA binding"/>
    <property type="evidence" value="ECO:0007669"/>
    <property type="project" value="UniProtKB-KW"/>
</dbReference>
<evidence type="ECO:0000256" key="3">
    <source>
        <dbReference type="ARBA" id="ARBA00023082"/>
    </source>
</evidence>
<keyword evidence="9" id="KW-1185">Reference proteome</keyword>
<dbReference type="InterPro" id="IPR013324">
    <property type="entry name" value="RNA_pol_sigma_r3/r4-like"/>
</dbReference>
<proteinExistence type="inferred from homology"/>
<dbReference type="InterPro" id="IPR039425">
    <property type="entry name" value="RNA_pol_sigma-70-like"/>
</dbReference>
<evidence type="ECO:0000259" key="7">
    <source>
        <dbReference type="Pfam" id="PF08281"/>
    </source>
</evidence>
<name>A0AA42J0A7_9FIRM</name>
<dbReference type="InterPro" id="IPR013325">
    <property type="entry name" value="RNA_pol_sigma_r2"/>
</dbReference>
<evidence type="ECO:0000256" key="1">
    <source>
        <dbReference type="ARBA" id="ARBA00010641"/>
    </source>
</evidence>
<comment type="caution">
    <text evidence="8">The sequence shown here is derived from an EMBL/GenBank/DDBJ whole genome shotgun (WGS) entry which is preliminary data.</text>
</comment>
<keyword evidence="4" id="KW-0238">DNA-binding</keyword>
<dbReference type="RefSeq" id="WP_271011653.1">
    <property type="nucleotide sequence ID" value="NZ_JAQIFT010000029.1"/>
</dbReference>
<dbReference type="EMBL" id="JAQIFT010000029">
    <property type="protein sequence ID" value="MDA3731240.1"/>
    <property type="molecule type" value="Genomic_DNA"/>
</dbReference>
<comment type="similarity">
    <text evidence="1">Belongs to the sigma-70 factor family. ECF subfamily.</text>
</comment>
<dbReference type="NCBIfam" id="TIGR02937">
    <property type="entry name" value="sigma70-ECF"/>
    <property type="match status" value="1"/>
</dbReference>
<feature type="domain" description="RNA polymerase sigma-70 region 2" evidence="6">
    <location>
        <begin position="16"/>
        <end position="78"/>
    </location>
</feature>
<dbReference type="SUPFAM" id="SSF88946">
    <property type="entry name" value="Sigma2 domain of RNA polymerase sigma factors"/>
    <property type="match status" value="1"/>
</dbReference>
<dbReference type="GO" id="GO:0006352">
    <property type="term" value="P:DNA-templated transcription initiation"/>
    <property type="evidence" value="ECO:0007669"/>
    <property type="project" value="InterPro"/>
</dbReference>
<evidence type="ECO:0000259" key="6">
    <source>
        <dbReference type="Pfam" id="PF04542"/>
    </source>
</evidence>
<accession>A0AA42J0A7</accession>
<keyword evidence="2" id="KW-0805">Transcription regulation</keyword>
<dbReference type="InterPro" id="IPR013249">
    <property type="entry name" value="RNA_pol_sigma70_r4_t2"/>
</dbReference>
<dbReference type="AlphaFoldDB" id="A0AA42J0A7"/>
<dbReference type="Gene3D" id="1.10.1740.10">
    <property type="match status" value="1"/>
</dbReference>
<dbReference type="InterPro" id="IPR007627">
    <property type="entry name" value="RNA_pol_sigma70_r2"/>
</dbReference>